<protein>
    <recommendedName>
        <fullName evidence="4">Tat pathway signal sequence</fullName>
    </recommendedName>
</protein>
<reference evidence="2 3" key="1">
    <citation type="submission" date="2016-05" db="EMBL/GenBank/DDBJ databases">
        <title>Comparative analysis of secretome profiles of manganese(II)-oxidizing ascomycete fungi.</title>
        <authorList>
            <consortium name="DOE Joint Genome Institute"/>
            <person name="Zeiner C.A."/>
            <person name="Purvine S.O."/>
            <person name="Zink E.M."/>
            <person name="Wu S."/>
            <person name="Pasa-Tolic L."/>
            <person name="Chaput D.L."/>
            <person name="Haridas S."/>
            <person name="Grigoriev I.V."/>
            <person name="Santelli C.M."/>
            <person name="Hansel C.M."/>
        </authorList>
    </citation>
    <scope>NUCLEOTIDE SEQUENCE [LARGE SCALE GENOMIC DNA]</scope>
    <source>
        <strain evidence="2 3">AP3s5-JAC2a</strain>
    </source>
</reference>
<sequence length="219" mass="24946">MALGLRRGAADSETVNDALRRLSTPSPVFDHVNFRLQSTSLNGSVLRTLNTPWNSGPEDQEKEALWNDLQHIRAIPLTGEQVKNMGKDPAKCAKLEDSVFRKGNDLYIGGLDIFHQAHCLNRLRKAALDGTANVGSAREHTLHCVDMLMQHLLCTADTGFYTYNWYADMKWPQPDFSVQRQCKDWRQLVEYRDAYAVDQGLFEAYEKPRGVYENQRGDI</sequence>
<proteinExistence type="inferred from homology"/>
<comment type="similarity">
    <text evidence="1">Belongs to the ustYa family.</text>
</comment>
<gene>
    <name evidence="2" type="ORF">CC84DRAFT_1146098</name>
</gene>
<dbReference type="PANTHER" id="PTHR33365">
    <property type="entry name" value="YALI0B05434P"/>
    <property type="match status" value="1"/>
</dbReference>
<dbReference type="AlphaFoldDB" id="A0A177CEZ4"/>
<evidence type="ECO:0000256" key="1">
    <source>
        <dbReference type="ARBA" id="ARBA00035112"/>
    </source>
</evidence>
<organism evidence="2 3">
    <name type="scientific">Paraphaeosphaeria sporulosa</name>
    <dbReference type="NCBI Taxonomy" id="1460663"/>
    <lineage>
        <taxon>Eukaryota</taxon>
        <taxon>Fungi</taxon>
        <taxon>Dikarya</taxon>
        <taxon>Ascomycota</taxon>
        <taxon>Pezizomycotina</taxon>
        <taxon>Dothideomycetes</taxon>
        <taxon>Pleosporomycetidae</taxon>
        <taxon>Pleosporales</taxon>
        <taxon>Massarineae</taxon>
        <taxon>Didymosphaeriaceae</taxon>
        <taxon>Paraphaeosphaeria</taxon>
    </lineage>
</organism>
<dbReference type="STRING" id="1460663.A0A177CEZ4"/>
<dbReference type="OrthoDB" id="3687641at2759"/>
<dbReference type="Pfam" id="PF11807">
    <property type="entry name" value="UstYa"/>
    <property type="match status" value="1"/>
</dbReference>
<dbReference type="InParanoid" id="A0A177CEZ4"/>
<dbReference type="PANTHER" id="PTHR33365:SF14">
    <property type="entry name" value="TAT PATHWAY SIGNAL SEQUENCE"/>
    <property type="match status" value="1"/>
</dbReference>
<dbReference type="GO" id="GO:0043386">
    <property type="term" value="P:mycotoxin biosynthetic process"/>
    <property type="evidence" value="ECO:0007669"/>
    <property type="project" value="InterPro"/>
</dbReference>
<dbReference type="RefSeq" id="XP_018036558.1">
    <property type="nucleotide sequence ID" value="XM_018176543.1"/>
</dbReference>
<dbReference type="Proteomes" id="UP000077069">
    <property type="component" value="Unassembled WGS sequence"/>
</dbReference>
<dbReference type="GeneID" id="28760029"/>
<dbReference type="InterPro" id="IPR021765">
    <property type="entry name" value="UstYa-like"/>
</dbReference>
<dbReference type="EMBL" id="KV441552">
    <property type="protein sequence ID" value="OAG06193.1"/>
    <property type="molecule type" value="Genomic_DNA"/>
</dbReference>
<accession>A0A177CEZ4</accession>
<keyword evidence="3" id="KW-1185">Reference proteome</keyword>
<name>A0A177CEZ4_9PLEO</name>
<evidence type="ECO:0000313" key="2">
    <source>
        <dbReference type="EMBL" id="OAG06193.1"/>
    </source>
</evidence>
<evidence type="ECO:0008006" key="4">
    <source>
        <dbReference type="Google" id="ProtNLM"/>
    </source>
</evidence>
<evidence type="ECO:0000313" key="3">
    <source>
        <dbReference type="Proteomes" id="UP000077069"/>
    </source>
</evidence>